<evidence type="ECO:0000256" key="1">
    <source>
        <dbReference type="ARBA" id="ARBA00004141"/>
    </source>
</evidence>
<reference evidence="6" key="1">
    <citation type="journal article" date="2003" name="Proc. Natl. Acad. Sci. U.S.A.">
        <title>Proteorhodopsin genes are distributed among divergent marine bacterial taxa.</title>
        <authorList>
            <person name="De La Torre J.R."/>
            <person name="Christianson L.M."/>
            <person name="Beja O."/>
            <person name="Suzuki M.T."/>
            <person name="Karl D.M."/>
            <person name="Heidelberg J."/>
            <person name="DeLong E.F."/>
        </authorList>
    </citation>
    <scope>NUCLEOTIDE SEQUENCE</scope>
</reference>
<keyword evidence="3 5" id="KW-1133">Transmembrane helix</keyword>
<dbReference type="InterPro" id="IPR006214">
    <property type="entry name" value="Bax_inhibitor_1-related"/>
</dbReference>
<keyword evidence="4 5" id="KW-0472">Membrane</keyword>
<evidence type="ECO:0000256" key="5">
    <source>
        <dbReference type="SAM" id="Phobius"/>
    </source>
</evidence>
<comment type="subcellular location">
    <subcellularLocation>
        <location evidence="1">Membrane</location>
        <topology evidence="1">Multi-pass membrane protein</topology>
    </subcellularLocation>
</comment>
<dbReference type="GO" id="GO:0016020">
    <property type="term" value="C:membrane"/>
    <property type="evidence" value="ECO:0007669"/>
    <property type="project" value="UniProtKB-SubCell"/>
</dbReference>
<organism evidence="6">
    <name type="scientific">uncultured marine proteobacterium ANT32C12</name>
    <dbReference type="NCBI Taxonomy" id="248048"/>
    <lineage>
        <taxon>Bacteria</taxon>
        <taxon>Pseudomonadati</taxon>
        <taxon>Pseudomonadota</taxon>
        <taxon>environmental samples</taxon>
    </lineage>
</organism>
<accession>Q6UD05</accession>
<feature type="transmembrane region" description="Helical" evidence="5">
    <location>
        <begin position="239"/>
        <end position="258"/>
    </location>
</feature>
<feature type="transmembrane region" description="Helical" evidence="5">
    <location>
        <begin position="120"/>
        <end position="140"/>
    </location>
</feature>
<feature type="transmembrane region" description="Helical" evidence="5">
    <location>
        <begin position="12"/>
        <end position="30"/>
    </location>
</feature>
<keyword evidence="2 5" id="KW-0812">Transmembrane</keyword>
<dbReference type="Pfam" id="PF01027">
    <property type="entry name" value="Bax1-I"/>
    <property type="match status" value="1"/>
</dbReference>
<evidence type="ECO:0000256" key="3">
    <source>
        <dbReference type="ARBA" id="ARBA00022989"/>
    </source>
</evidence>
<proteinExistence type="predicted"/>
<name>Q6UD05_9PROT</name>
<evidence type="ECO:0000256" key="2">
    <source>
        <dbReference type="ARBA" id="ARBA00022692"/>
    </source>
</evidence>
<reference evidence="6" key="2">
    <citation type="submission" date="2003-08" db="EMBL/GenBank/DDBJ databases">
        <authorList>
            <person name="de la Torre J.R."/>
            <person name="Christianson L.M."/>
            <person name="Beja O."/>
            <person name="Suzuki M.T."/>
            <person name="Karl D.M."/>
            <person name="Heidelberg J.F."/>
            <person name="DeLong E.F."/>
        </authorList>
    </citation>
    <scope>NUCLEOTIDE SEQUENCE</scope>
</reference>
<evidence type="ECO:0000313" key="6">
    <source>
        <dbReference type="EMBL" id="AAR05235.1"/>
    </source>
</evidence>
<gene>
    <name evidence="6" type="ORF">ANT32C12.21</name>
</gene>
<evidence type="ECO:0000256" key="4">
    <source>
        <dbReference type="ARBA" id="ARBA00023136"/>
    </source>
</evidence>
<feature type="transmembrane region" description="Helical" evidence="5">
    <location>
        <begin position="146"/>
        <end position="167"/>
    </location>
</feature>
<dbReference type="AlphaFoldDB" id="Q6UD05"/>
<feature type="transmembrane region" description="Helical" evidence="5">
    <location>
        <begin position="179"/>
        <end position="199"/>
    </location>
</feature>
<protein>
    <submittedName>
        <fullName evidence="6">Uncharacterized protein</fullName>
    </submittedName>
</protein>
<dbReference type="EMBL" id="AY372453">
    <property type="protein sequence ID" value="AAR05235.1"/>
    <property type="molecule type" value="Genomic_DNA"/>
</dbReference>
<feature type="transmembrane region" description="Helical" evidence="5">
    <location>
        <begin position="205"/>
        <end position="227"/>
    </location>
</feature>
<sequence>MFVETTLLLKTMVILSAQLSVVLGGCFYFIRGANKAYTNDSTFFGMSFKGSMNMKRQLDLIPYFKPPLEYPMKMFKSVEEAYNPETRQLDSAYDDFKEAQNRAEVLQLFKDGYKYAHDDGWLAFIYILWAAALFGTVISASTGINIYIGMALFTFQSIVFGPFLGLIMLEMDENDGYKALKIVFLVTLLTGFLGYSDIYSFSENTFFAVFLLFSLLGIIIVEFIRAIRGLSRKAVKAKAVFGAFIFSLFLLFDFNLIAKGEDMANNWDSAFQLAFTIYLDIMNLLLDILEAMDN</sequence>